<dbReference type="AlphaFoldDB" id="G8C034"/>
<dbReference type="GO" id="GO:0016020">
    <property type="term" value="C:membrane"/>
    <property type="evidence" value="ECO:0007669"/>
    <property type="project" value="UniProtKB-SubCell"/>
</dbReference>
<dbReference type="GO" id="GO:0000032">
    <property type="term" value="P:cell wall mannoprotein biosynthetic process"/>
    <property type="evidence" value="ECO:0007669"/>
    <property type="project" value="TreeGrafter"/>
</dbReference>
<dbReference type="OMA" id="YCDIQYD"/>
<dbReference type="PANTHER" id="PTHR31121">
    <property type="entry name" value="ALPHA-1,2 MANNOSYLTRANSFERASE KTR1"/>
    <property type="match status" value="1"/>
</dbReference>
<dbReference type="Gene3D" id="3.90.550.10">
    <property type="entry name" value="Spore Coat Polysaccharide Biosynthesis Protein SpsA, Chain A"/>
    <property type="match status" value="1"/>
</dbReference>
<evidence type="ECO:0000256" key="4">
    <source>
        <dbReference type="ARBA" id="ARBA00022679"/>
    </source>
</evidence>
<organism evidence="7 8">
    <name type="scientific">Tetrapisispora phaffii (strain ATCC 24235 / CBS 4417 / NBRC 1672 / NRRL Y-8282 / UCD 70-5)</name>
    <name type="common">Yeast</name>
    <name type="synonym">Fabospora phaffii</name>
    <dbReference type="NCBI Taxonomy" id="1071381"/>
    <lineage>
        <taxon>Eukaryota</taxon>
        <taxon>Fungi</taxon>
        <taxon>Dikarya</taxon>
        <taxon>Ascomycota</taxon>
        <taxon>Saccharomycotina</taxon>
        <taxon>Saccharomycetes</taxon>
        <taxon>Saccharomycetales</taxon>
        <taxon>Saccharomycetaceae</taxon>
        <taxon>Tetrapisispora</taxon>
    </lineage>
</organism>
<dbReference type="SUPFAM" id="SSF53448">
    <property type="entry name" value="Nucleotide-diphospho-sugar transferases"/>
    <property type="match status" value="1"/>
</dbReference>
<keyword evidence="8" id="KW-1185">Reference proteome</keyword>
<keyword evidence="5" id="KW-0735">Signal-anchor</keyword>
<dbReference type="Pfam" id="PF01793">
    <property type="entry name" value="Glyco_transf_15"/>
    <property type="match status" value="1"/>
</dbReference>
<dbReference type="Proteomes" id="UP000005666">
    <property type="component" value="Chromosome 12"/>
</dbReference>
<evidence type="ECO:0000256" key="5">
    <source>
        <dbReference type="ARBA" id="ARBA00022968"/>
    </source>
</evidence>
<dbReference type="HOGENOM" id="CLU_024327_0_0_1"/>
<dbReference type="OrthoDB" id="439943at2759"/>
<keyword evidence="6" id="KW-1133">Transmembrane helix</keyword>
<dbReference type="PANTHER" id="PTHR31121:SF11">
    <property type="entry name" value="MANNOSYLTRANSFERASE KTR3-RELATED"/>
    <property type="match status" value="1"/>
</dbReference>
<accession>G8C034</accession>
<keyword evidence="3" id="KW-0328">Glycosyltransferase</keyword>
<evidence type="ECO:0000313" key="7">
    <source>
        <dbReference type="EMBL" id="CCE65512.1"/>
    </source>
</evidence>
<name>G8C034_TETPH</name>
<evidence type="ECO:0000256" key="2">
    <source>
        <dbReference type="ARBA" id="ARBA00007677"/>
    </source>
</evidence>
<keyword evidence="6" id="KW-0472">Membrane</keyword>
<protein>
    <recommendedName>
        <fullName evidence="9">Glycosyltransferase family 15 protein</fullName>
    </recommendedName>
</protein>
<feature type="transmembrane region" description="Helical" evidence="6">
    <location>
        <begin position="27"/>
        <end position="46"/>
    </location>
</feature>
<dbReference type="FunFam" id="3.90.550.10:FF:000051">
    <property type="entry name" value="Alpha-1,2-mannosyltransferase (Ktr4)"/>
    <property type="match status" value="1"/>
</dbReference>
<dbReference type="KEGG" id="tpf:TPHA_0L01590"/>
<gene>
    <name evidence="7" type="primary">TPHA0L01590</name>
    <name evidence="7" type="ordered locus">TPHA_0L01590</name>
</gene>
<dbReference type="InterPro" id="IPR002685">
    <property type="entry name" value="Glyco_trans_15"/>
</dbReference>
<dbReference type="GO" id="GO:0006487">
    <property type="term" value="P:protein N-linked glycosylation"/>
    <property type="evidence" value="ECO:0007669"/>
    <property type="project" value="TreeGrafter"/>
</dbReference>
<evidence type="ECO:0000256" key="1">
    <source>
        <dbReference type="ARBA" id="ARBA00004606"/>
    </source>
</evidence>
<dbReference type="EMBL" id="HE612867">
    <property type="protein sequence ID" value="CCE65512.1"/>
    <property type="molecule type" value="Genomic_DNA"/>
</dbReference>
<evidence type="ECO:0000256" key="3">
    <source>
        <dbReference type="ARBA" id="ARBA00022676"/>
    </source>
</evidence>
<comment type="subcellular location">
    <subcellularLocation>
        <location evidence="1">Membrane</location>
        <topology evidence="1">Single-pass type II membrane protein</topology>
    </subcellularLocation>
</comment>
<evidence type="ECO:0008006" key="9">
    <source>
        <dbReference type="Google" id="ProtNLM"/>
    </source>
</evidence>
<dbReference type="GO" id="GO:0006493">
    <property type="term" value="P:protein O-linked glycosylation"/>
    <property type="evidence" value="ECO:0007669"/>
    <property type="project" value="TreeGrafter"/>
</dbReference>
<dbReference type="GeneID" id="11531695"/>
<keyword evidence="6" id="KW-0812">Transmembrane</keyword>
<comment type="similarity">
    <text evidence="2">Belongs to the glycosyltransferase 15 family.</text>
</comment>
<dbReference type="InterPro" id="IPR029044">
    <property type="entry name" value="Nucleotide-diphossugar_trans"/>
</dbReference>
<reference evidence="7 8" key="1">
    <citation type="journal article" date="2011" name="Proc. Natl. Acad. Sci. U.S.A.">
        <title>Evolutionary erosion of yeast sex chromosomes by mating-type switching accidents.</title>
        <authorList>
            <person name="Gordon J.L."/>
            <person name="Armisen D."/>
            <person name="Proux-Wera E."/>
            <person name="Oheigeartaigh S.S."/>
            <person name="Byrne K.P."/>
            <person name="Wolfe K.H."/>
        </authorList>
    </citation>
    <scope>NUCLEOTIDE SEQUENCE [LARGE SCALE GENOMIC DNA]</scope>
    <source>
        <strain evidence="8">ATCC 24235 / CBS 4417 / NBRC 1672 / NRRL Y-8282 / UCD 70-5</strain>
    </source>
</reference>
<dbReference type="GO" id="GO:0005794">
    <property type="term" value="C:Golgi apparatus"/>
    <property type="evidence" value="ECO:0007669"/>
    <property type="project" value="TreeGrafter"/>
</dbReference>
<evidence type="ECO:0000313" key="8">
    <source>
        <dbReference type="Proteomes" id="UP000005666"/>
    </source>
</evidence>
<dbReference type="GO" id="GO:0000026">
    <property type="term" value="F:alpha-1,2-mannosyltransferase activity"/>
    <property type="evidence" value="ECO:0007669"/>
    <property type="project" value="TreeGrafter"/>
</dbReference>
<proteinExistence type="inferred from homology"/>
<sequence>MGADDKQKKLVTKPSILFKKYQRQLKFAGASLVVIFVMAYIIAGFMNMNGMLETDSYNFSNNIEKNTQRVSKNDINQYSHISDFEAPDPEIRVRPDDYKMPFTDISQNVIHPEDDGIREKAAMVTLVTNSNLYELTKAIRHVEDRFNNRYHYDWVFLNDEEFTDEFKKVTSALVSGKTKYGLIPTEQWSLPNSIDRDIMRKNMKIMQDKEVLYADSVPYRNMCRYHSGFFWRHPILDDYEFYWRVDHDITIFCNIQYDIFKFLRVNNKKIGFILSVTDYIETIPTLWSTVTSFFADFPQHFNKNNLMNFISNDNGNTYNRCHFWSNFEIGSLEFFRSKAYRDYFDYLDNSGGFFYERWGDAPVHSIAAATMLDKSEIHFFDGLGFHHPNYFSCPVEESIRIQNQCVCDPKIDDTWKEKYFCTKNYFRAANLLIPVGAQSKTF</sequence>
<dbReference type="eggNOG" id="KOG4472">
    <property type="taxonomic scope" value="Eukaryota"/>
</dbReference>
<keyword evidence="4" id="KW-0808">Transferase</keyword>
<dbReference type="RefSeq" id="XP_003687946.1">
    <property type="nucleotide sequence ID" value="XM_003687898.1"/>
</dbReference>
<evidence type="ECO:0000256" key="6">
    <source>
        <dbReference type="SAM" id="Phobius"/>
    </source>
</evidence>